<evidence type="ECO:0000313" key="2">
    <source>
        <dbReference type="Proteomes" id="UP001412067"/>
    </source>
</evidence>
<accession>A0ABR2LVZ4</accession>
<reference evidence="1 2" key="1">
    <citation type="journal article" date="2022" name="Nat. Plants">
        <title>Genomes of leafy and leafless Platanthera orchids illuminate the evolution of mycoheterotrophy.</title>
        <authorList>
            <person name="Li M.H."/>
            <person name="Liu K.W."/>
            <person name="Li Z."/>
            <person name="Lu H.C."/>
            <person name="Ye Q.L."/>
            <person name="Zhang D."/>
            <person name="Wang J.Y."/>
            <person name="Li Y.F."/>
            <person name="Zhong Z.M."/>
            <person name="Liu X."/>
            <person name="Yu X."/>
            <person name="Liu D.K."/>
            <person name="Tu X.D."/>
            <person name="Liu B."/>
            <person name="Hao Y."/>
            <person name="Liao X.Y."/>
            <person name="Jiang Y.T."/>
            <person name="Sun W.H."/>
            <person name="Chen J."/>
            <person name="Chen Y.Q."/>
            <person name="Ai Y."/>
            <person name="Zhai J.W."/>
            <person name="Wu S.S."/>
            <person name="Zhou Z."/>
            <person name="Hsiao Y.Y."/>
            <person name="Wu W.L."/>
            <person name="Chen Y.Y."/>
            <person name="Lin Y.F."/>
            <person name="Hsu J.L."/>
            <person name="Li C.Y."/>
            <person name="Wang Z.W."/>
            <person name="Zhao X."/>
            <person name="Zhong W.Y."/>
            <person name="Ma X.K."/>
            <person name="Ma L."/>
            <person name="Huang J."/>
            <person name="Chen G.Z."/>
            <person name="Huang M.Z."/>
            <person name="Huang L."/>
            <person name="Peng D.H."/>
            <person name="Luo Y.B."/>
            <person name="Zou S.Q."/>
            <person name="Chen S.P."/>
            <person name="Lan S."/>
            <person name="Tsai W.C."/>
            <person name="Van de Peer Y."/>
            <person name="Liu Z.J."/>
        </authorList>
    </citation>
    <scope>NUCLEOTIDE SEQUENCE [LARGE SCALE GENOMIC DNA]</scope>
    <source>
        <strain evidence="1">Lor288</strain>
    </source>
</reference>
<sequence length="58" mass="5894">MLREEVARRSGGSCDCINLICGGKILKDDGGSDSLLQLGLGNNSKPGALCSVEGGRTA</sequence>
<gene>
    <name evidence="1" type="ORF">KSP40_PGU007146</name>
</gene>
<proteinExistence type="predicted"/>
<organism evidence="1 2">
    <name type="scientific">Platanthera guangdongensis</name>
    <dbReference type="NCBI Taxonomy" id="2320717"/>
    <lineage>
        <taxon>Eukaryota</taxon>
        <taxon>Viridiplantae</taxon>
        <taxon>Streptophyta</taxon>
        <taxon>Embryophyta</taxon>
        <taxon>Tracheophyta</taxon>
        <taxon>Spermatophyta</taxon>
        <taxon>Magnoliopsida</taxon>
        <taxon>Liliopsida</taxon>
        <taxon>Asparagales</taxon>
        <taxon>Orchidaceae</taxon>
        <taxon>Orchidoideae</taxon>
        <taxon>Orchideae</taxon>
        <taxon>Orchidinae</taxon>
        <taxon>Platanthera</taxon>
    </lineage>
</organism>
<evidence type="ECO:0008006" key="3">
    <source>
        <dbReference type="Google" id="ProtNLM"/>
    </source>
</evidence>
<evidence type="ECO:0000313" key="1">
    <source>
        <dbReference type="EMBL" id="KAK8953034.1"/>
    </source>
</evidence>
<protein>
    <recommendedName>
        <fullName evidence="3">Ubiquitin-like domain-containing protein</fullName>
    </recommendedName>
</protein>
<dbReference type="EMBL" id="JBBWWR010000014">
    <property type="protein sequence ID" value="KAK8953034.1"/>
    <property type="molecule type" value="Genomic_DNA"/>
</dbReference>
<dbReference type="InterPro" id="IPR029071">
    <property type="entry name" value="Ubiquitin-like_domsf"/>
</dbReference>
<comment type="caution">
    <text evidence="1">The sequence shown here is derived from an EMBL/GenBank/DDBJ whole genome shotgun (WGS) entry which is preliminary data.</text>
</comment>
<name>A0ABR2LVZ4_9ASPA</name>
<dbReference type="SUPFAM" id="SSF54236">
    <property type="entry name" value="Ubiquitin-like"/>
    <property type="match status" value="1"/>
</dbReference>
<keyword evidence="2" id="KW-1185">Reference proteome</keyword>
<dbReference type="Proteomes" id="UP001412067">
    <property type="component" value="Unassembled WGS sequence"/>
</dbReference>